<evidence type="ECO:0000256" key="2">
    <source>
        <dbReference type="ARBA" id="ARBA00004613"/>
    </source>
</evidence>
<evidence type="ECO:0000256" key="4">
    <source>
        <dbReference type="ARBA" id="ARBA00022729"/>
    </source>
</evidence>
<dbReference type="SUPFAM" id="SSF52317">
    <property type="entry name" value="Class I glutamine amidotransferase-like"/>
    <property type="match status" value="1"/>
</dbReference>
<evidence type="ECO:0000256" key="1">
    <source>
        <dbReference type="ARBA" id="ARBA00004412"/>
    </source>
</evidence>
<evidence type="ECO:0000256" key="5">
    <source>
        <dbReference type="ARBA" id="ARBA00022753"/>
    </source>
</evidence>
<proteinExistence type="predicted"/>
<dbReference type="CDD" id="cd03141">
    <property type="entry name" value="GATase1_Hsp31_like"/>
    <property type="match status" value="1"/>
</dbReference>
<dbReference type="STRING" id="6573.A0A210QPI8"/>
<protein>
    <recommendedName>
        <fullName evidence="6">Glutamine amidotransferase-like class 1 domain-containing protein 1</fullName>
    </recommendedName>
    <alternativeName>
        <fullName evidence="8">Ferry endosomal RAB5 effector complex subunit 5</fullName>
    </alternativeName>
    <alternativeName>
        <fullName evidence="7">Parkinson disease 7 domain-containing protein 1</fullName>
    </alternativeName>
</protein>
<dbReference type="OrthoDB" id="543156at2759"/>
<sequence>MAAPRPNCLLVLSAGNEGVSAQSFIQAYNLASSNFNIQLASPGGRNVEYTQQDESNRRWFNEFRSKASSTPIALDTVDAARYSALLLPSAPGALQDLATDKHLGQILSHFVNEKKGICAVGLGVAGLCAARKGDGRTWCFDSYSLTGPSVFELARSADFPSLSIIIEDFIKDNGGNYNSSEPDAVHIIIDRHLITGQNVQSTLTAVQNLTLMCAPKHAKVMSPR</sequence>
<evidence type="ECO:0000256" key="7">
    <source>
        <dbReference type="ARBA" id="ARBA00042130"/>
    </source>
</evidence>
<reference evidence="10 11" key="1">
    <citation type="journal article" date="2017" name="Nat. Ecol. Evol.">
        <title>Scallop genome provides insights into evolution of bilaterian karyotype and development.</title>
        <authorList>
            <person name="Wang S."/>
            <person name="Zhang J."/>
            <person name="Jiao W."/>
            <person name="Li J."/>
            <person name="Xun X."/>
            <person name="Sun Y."/>
            <person name="Guo X."/>
            <person name="Huan P."/>
            <person name="Dong B."/>
            <person name="Zhang L."/>
            <person name="Hu X."/>
            <person name="Sun X."/>
            <person name="Wang J."/>
            <person name="Zhao C."/>
            <person name="Wang Y."/>
            <person name="Wang D."/>
            <person name="Huang X."/>
            <person name="Wang R."/>
            <person name="Lv J."/>
            <person name="Li Y."/>
            <person name="Zhang Z."/>
            <person name="Liu B."/>
            <person name="Lu W."/>
            <person name="Hui Y."/>
            <person name="Liang J."/>
            <person name="Zhou Z."/>
            <person name="Hou R."/>
            <person name="Li X."/>
            <person name="Liu Y."/>
            <person name="Li H."/>
            <person name="Ning X."/>
            <person name="Lin Y."/>
            <person name="Zhao L."/>
            <person name="Xing Q."/>
            <person name="Dou J."/>
            <person name="Li Y."/>
            <person name="Mao J."/>
            <person name="Guo H."/>
            <person name="Dou H."/>
            <person name="Li T."/>
            <person name="Mu C."/>
            <person name="Jiang W."/>
            <person name="Fu Q."/>
            <person name="Fu X."/>
            <person name="Miao Y."/>
            <person name="Liu J."/>
            <person name="Yu Q."/>
            <person name="Li R."/>
            <person name="Liao H."/>
            <person name="Li X."/>
            <person name="Kong Y."/>
            <person name="Jiang Z."/>
            <person name="Chourrout D."/>
            <person name="Li R."/>
            <person name="Bao Z."/>
        </authorList>
    </citation>
    <scope>NUCLEOTIDE SEQUENCE [LARGE SCALE GENOMIC DNA]</scope>
    <source>
        <strain evidence="10 11">PY_sf001</strain>
    </source>
</reference>
<gene>
    <name evidence="10" type="ORF">KP79_PYT18233</name>
</gene>
<keyword evidence="5" id="KW-0967">Endosome</keyword>
<dbReference type="AlphaFoldDB" id="A0A210QPI8"/>
<evidence type="ECO:0000256" key="3">
    <source>
        <dbReference type="ARBA" id="ARBA00022525"/>
    </source>
</evidence>
<keyword evidence="3" id="KW-0964">Secreted</keyword>
<dbReference type="GO" id="GO:0005769">
    <property type="term" value="C:early endosome"/>
    <property type="evidence" value="ECO:0007669"/>
    <property type="project" value="UniProtKB-SubCell"/>
</dbReference>
<dbReference type="PANTHER" id="PTHR48094">
    <property type="entry name" value="PROTEIN/NUCLEIC ACID DEGLYCASE DJ-1-RELATED"/>
    <property type="match status" value="1"/>
</dbReference>
<comment type="function">
    <text evidence="9">Component of the FERRY complex (Five-subunit Endosomal Rab5 and RNA/ribosome intermediary). The FERRY complex directly interacts with mRNAs and RAB5A, and functions as a RAB5A effector involved in the localization and the distribution of specific mRNAs most likely by mediating their endosomal transport. The complex recruits mRNAs and ribosomes to early endosomes through direct mRNA-interaction.</text>
</comment>
<dbReference type="GO" id="GO:0005576">
    <property type="term" value="C:extracellular region"/>
    <property type="evidence" value="ECO:0007669"/>
    <property type="project" value="UniProtKB-SubCell"/>
</dbReference>
<accession>A0A210QPI8</accession>
<comment type="caution">
    <text evidence="10">The sequence shown here is derived from an EMBL/GenBank/DDBJ whole genome shotgun (WGS) entry which is preliminary data.</text>
</comment>
<keyword evidence="11" id="KW-1185">Reference proteome</keyword>
<evidence type="ECO:0000256" key="6">
    <source>
        <dbReference type="ARBA" id="ARBA00039189"/>
    </source>
</evidence>
<dbReference type="GO" id="GO:0019172">
    <property type="term" value="F:glyoxalase III activity"/>
    <property type="evidence" value="ECO:0007669"/>
    <property type="project" value="TreeGrafter"/>
</dbReference>
<name>A0A210QPI8_MIZYE</name>
<evidence type="ECO:0000313" key="11">
    <source>
        <dbReference type="Proteomes" id="UP000242188"/>
    </source>
</evidence>
<dbReference type="Gene3D" id="3.40.50.880">
    <property type="match status" value="1"/>
</dbReference>
<dbReference type="InterPro" id="IPR029062">
    <property type="entry name" value="Class_I_gatase-like"/>
</dbReference>
<organism evidence="10 11">
    <name type="scientific">Mizuhopecten yessoensis</name>
    <name type="common">Japanese scallop</name>
    <name type="synonym">Patinopecten yessoensis</name>
    <dbReference type="NCBI Taxonomy" id="6573"/>
    <lineage>
        <taxon>Eukaryota</taxon>
        <taxon>Metazoa</taxon>
        <taxon>Spiralia</taxon>
        <taxon>Lophotrochozoa</taxon>
        <taxon>Mollusca</taxon>
        <taxon>Bivalvia</taxon>
        <taxon>Autobranchia</taxon>
        <taxon>Pteriomorphia</taxon>
        <taxon>Pectinida</taxon>
        <taxon>Pectinoidea</taxon>
        <taxon>Pectinidae</taxon>
        <taxon>Mizuhopecten</taxon>
    </lineage>
</organism>
<evidence type="ECO:0000313" key="10">
    <source>
        <dbReference type="EMBL" id="OWF50653.1"/>
    </source>
</evidence>
<dbReference type="Proteomes" id="UP000242188">
    <property type="component" value="Unassembled WGS sequence"/>
</dbReference>
<evidence type="ECO:0000256" key="9">
    <source>
        <dbReference type="ARBA" id="ARBA00045408"/>
    </source>
</evidence>
<comment type="subcellular location">
    <subcellularLocation>
        <location evidence="1">Early endosome</location>
    </subcellularLocation>
    <subcellularLocation>
        <location evidence="2">Secreted</location>
    </subcellularLocation>
</comment>
<dbReference type="GO" id="GO:0019243">
    <property type="term" value="P:methylglyoxal catabolic process to D-lactate via S-lactoyl-glutathione"/>
    <property type="evidence" value="ECO:0007669"/>
    <property type="project" value="TreeGrafter"/>
</dbReference>
<dbReference type="EMBL" id="NEDP02002502">
    <property type="protein sequence ID" value="OWF50653.1"/>
    <property type="molecule type" value="Genomic_DNA"/>
</dbReference>
<evidence type="ECO:0000256" key="8">
    <source>
        <dbReference type="ARBA" id="ARBA00044823"/>
    </source>
</evidence>
<dbReference type="PANTHER" id="PTHR48094:SF18">
    <property type="entry name" value="GLUTAMINE AMIDOTRANSFERASE-LIKE CLASS 1 DOMAIN-CONTAINING PROTEIN 1"/>
    <property type="match status" value="1"/>
</dbReference>
<keyword evidence="4" id="KW-0732">Signal</keyword>
<dbReference type="InterPro" id="IPR050325">
    <property type="entry name" value="Prot/Nucl_acid_deglycase"/>
</dbReference>